<feature type="compositionally biased region" description="Basic and acidic residues" evidence="8">
    <location>
        <begin position="193"/>
        <end position="223"/>
    </location>
</feature>
<evidence type="ECO:0000256" key="1">
    <source>
        <dbReference type="ARBA" id="ARBA00004413"/>
    </source>
</evidence>
<dbReference type="Pfam" id="PF06136">
    <property type="entry name" value="SOK"/>
    <property type="match status" value="1"/>
</dbReference>
<keyword evidence="3" id="KW-1003">Cell membrane</keyword>
<dbReference type="EMBL" id="JBJUIK010000001">
    <property type="protein sequence ID" value="KAL3537271.1"/>
    <property type="molecule type" value="Genomic_DNA"/>
</dbReference>
<keyword evidence="4" id="KW-0132">Cell division</keyword>
<feature type="compositionally biased region" description="Basic and acidic residues" evidence="8">
    <location>
        <begin position="127"/>
        <end position="141"/>
    </location>
</feature>
<keyword evidence="5" id="KW-0472">Membrane</keyword>
<reference evidence="10 11" key="1">
    <citation type="submission" date="2024-11" db="EMBL/GenBank/DDBJ databases">
        <title>A near-complete genome assembly of Cinchona calisaya.</title>
        <authorList>
            <person name="Lian D.C."/>
            <person name="Zhao X.W."/>
            <person name="Wei L."/>
        </authorList>
    </citation>
    <scope>NUCLEOTIDE SEQUENCE [LARGE SCALE GENOMIC DNA]</scope>
    <source>
        <tissue evidence="10">Nenye</tissue>
    </source>
</reference>
<evidence type="ECO:0000313" key="11">
    <source>
        <dbReference type="Proteomes" id="UP001630127"/>
    </source>
</evidence>
<feature type="compositionally biased region" description="Basic and acidic residues" evidence="8">
    <location>
        <begin position="240"/>
        <end position="250"/>
    </location>
</feature>
<dbReference type="PANTHER" id="PTHR31083">
    <property type="entry name" value="UPSTREAM OF FLC PROTEIN (DUF966)"/>
    <property type="match status" value="1"/>
</dbReference>
<comment type="subcellular location">
    <subcellularLocation>
        <location evidence="1">Cell membrane</location>
        <topology evidence="1">Peripheral membrane protein</topology>
        <orientation evidence="1">Cytoplasmic side</orientation>
    </subcellularLocation>
</comment>
<dbReference type="GO" id="GO:0051258">
    <property type="term" value="P:protein polymerization"/>
    <property type="evidence" value="ECO:0007669"/>
    <property type="project" value="UniProtKB-ARBA"/>
</dbReference>
<dbReference type="AlphaFoldDB" id="A0ABD3B1F2"/>
<feature type="region of interest" description="Disordered" evidence="8">
    <location>
        <begin position="119"/>
        <end position="271"/>
    </location>
</feature>
<evidence type="ECO:0000256" key="4">
    <source>
        <dbReference type="ARBA" id="ARBA00022618"/>
    </source>
</evidence>
<keyword evidence="2" id="KW-0217">Developmental protein</keyword>
<dbReference type="InterPro" id="IPR010369">
    <property type="entry name" value="SOK"/>
</dbReference>
<evidence type="ECO:0000256" key="5">
    <source>
        <dbReference type="ARBA" id="ARBA00023136"/>
    </source>
</evidence>
<feature type="compositionally biased region" description="Polar residues" evidence="8">
    <location>
        <begin position="181"/>
        <end position="192"/>
    </location>
</feature>
<comment type="caution">
    <text evidence="10">The sequence shown here is derived from an EMBL/GenBank/DDBJ whole genome shotgun (WGS) entry which is preliminary data.</text>
</comment>
<name>A0ABD3B1F2_9GENT</name>
<gene>
    <name evidence="10" type="ORF">ACH5RR_000637</name>
</gene>
<evidence type="ECO:0000259" key="9">
    <source>
        <dbReference type="Pfam" id="PF06136"/>
    </source>
</evidence>
<keyword evidence="6" id="KW-0131">Cell cycle</keyword>
<evidence type="ECO:0000256" key="8">
    <source>
        <dbReference type="SAM" id="MobiDB-lite"/>
    </source>
</evidence>
<keyword evidence="11" id="KW-1185">Reference proteome</keyword>
<feature type="compositionally biased region" description="Low complexity" evidence="8">
    <location>
        <begin position="251"/>
        <end position="264"/>
    </location>
</feature>
<evidence type="ECO:0000256" key="3">
    <source>
        <dbReference type="ARBA" id="ARBA00022475"/>
    </source>
</evidence>
<organism evidence="10 11">
    <name type="scientific">Cinchona calisaya</name>
    <dbReference type="NCBI Taxonomy" id="153742"/>
    <lineage>
        <taxon>Eukaryota</taxon>
        <taxon>Viridiplantae</taxon>
        <taxon>Streptophyta</taxon>
        <taxon>Embryophyta</taxon>
        <taxon>Tracheophyta</taxon>
        <taxon>Spermatophyta</taxon>
        <taxon>Magnoliopsida</taxon>
        <taxon>eudicotyledons</taxon>
        <taxon>Gunneridae</taxon>
        <taxon>Pentapetalae</taxon>
        <taxon>asterids</taxon>
        <taxon>lamiids</taxon>
        <taxon>Gentianales</taxon>
        <taxon>Rubiaceae</taxon>
        <taxon>Cinchonoideae</taxon>
        <taxon>Cinchoneae</taxon>
        <taxon>Cinchona</taxon>
    </lineage>
</organism>
<feature type="region of interest" description="Disordered" evidence="8">
    <location>
        <begin position="337"/>
        <end position="363"/>
    </location>
</feature>
<dbReference type="GO" id="GO:0051301">
    <property type="term" value="P:cell division"/>
    <property type="evidence" value="ECO:0007669"/>
    <property type="project" value="UniProtKB-KW"/>
</dbReference>
<evidence type="ECO:0000256" key="6">
    <source>
        <dbReference type="ARBA" id="ARBA00023306"/>
    </source>
</evidence>
<dbReference type="PANTHER" id="PTHR31083:SF5">
    <property type="entry name" value="PROTEIN SOSEKI 1"/>
    <property type="match status" value="1"/>
</dbReference>
<protein>
    <recommendedName>
        <fullName evidence="9">SOSEKI DIX-like domain-containing protein</fullName>
    </recommendedName>
</protein>
<feature type="domain" description="SOSEKI DIX-like" evidence="9">
    <location>
        <begin position="34"/>
        <end position="119"/>
    </location>
</feature>
<accession>A0ABD3B1F2</accession>
<dbReference type="GO" id="GO:0005886">
    <property type="term" value="C:plasma membrane"/>
    <property type="evidence" value="ECO:0007669"/>
    <property type="project" value="UniProtKB-SubCell"/>
</dbReference>
<evidence type="ECO:0000256" key="7">
    <source>
        <dbReference type="ARBA" id="ARBA00024211"/>
    </source>
</evidence>
<feature type="compositionally biased region" description="Basic and acidic residues" evidence="8">
    <location>
        <begin position="150"/>
        <end position="168"/>
    </location>
</feature>
<dbReference type="Proteomes" id="UP001630127">
    <property type="component" value="Unassembled WGS sequence"/>
</dbReference>
<comment type="similarity">
    <text evidence="7">Belongs to the SOSEKI family.</text>
</comment>
<dbReference type="InterPro" id="IPR048351">
    <property type="entry name" value="SOK_DIX"/>
</dbReference>
<proteinExistence type="inferred from homology"/>
<sequence length="436" mass="49728">MQSYTEELAFAQKRNMKRRLMENNQVGAEVRRIHVIYFLSRKGRIEHPHLIRVHHLSRNGVHLRDVKRWLAELRGKDMPESFAWSYKRRYKSGYVWQDLLDEDLITPISDNEYVLKGSENSSTDIIEDSHSETKYSMQKDEQESDGTPSSKEENQDHLYQKTQMEEPTKISSQETEEESPTFLSEKSSTLTDDSIKIEDQDQEKHIDDQSSKQEIHEESDKIENPNTFCKTFSNKKSKKDNKIESREEKISTPSSATTSTSQPTFSKSRSYSNGASHLFRNLITCGAVDTNDSAMVTINRRNKPCLNNNLSSSIKMNELQKGDKLGGSQRIFGANWNQQRQNSGRKSFDGVRASPKNKSEFSNQKANAAYKPIFGPQCSQCGKPFKPEKLHAHMKSCKGMKAWAKYSGPAISAEKTTEVSAGSPHTNMISGYYLTH</sequence>
<evidence type="ECO:0000313" key="10">
    <source>
        <dbReference type="EMBL" id="KAL3537271.1"/>
    </source>
</evidence>
<evidence type="ECO:0000256" key="2">
    <source>
        <dbReference type="ARBA" id="ARBA00022473"/>
    </source>
</evidence>